<name>A0AAD4VN74_PRUDU</name>
<dbReference type="SUPFAM" id="SSF53098">
    <property type="entry name" value="Ribonuclease H-like"/>
    <property type="match status" value="1"/>
</dbReference>
<gene>
    <name evidence="1" type="ORF">L3X38_027565</name>
</gene>
<keyword evidence="2" id="KW-1185">Reference proteome</keyword>
<dbReference type="Gene3D" id="3.30.420.10">
    <property type="entry name" value="Ribonuclease H-like superfamily/Ribonuclease H"/>
    <property type="match status" value="1"/>
</dbReference>
<protein>
    <recommendedName>
        <fullName evidence="3">Integrase catalytic domain-containing protein</fullName>
    </recommendedName>
</protein>
<evidence type="ECO:0000313" key="1">
    <source>
        <dbReference type="EMBL" id="KAI5328169.1"/>
    </source>
</evidence>
<reference evidence="1 2" key="1">
    <citation type="journal article" date="2022" name="G3 (Bethesda)">
        <title>Whole-genome sequence and methylome profiling of the almond [Prunus dulcis (Mill.) D.A. Webb] cultivar 'Nonpareil'.</title>
        <authorList>
            <person name="D'Amico-Willman K.M."/>
            <person name="Ouma W.Z."/>
            <person name="Meulia T."/>
            <person name="Sideli G.M."/>
            <person name="Gradziel T.M."/>
            <person name="Fresnedo-Ramirez J."/>
        </authorList>
    </citation>
    <scope>NUCLEOTIDE SEQUENCE [LARGE SCALE GENOMIC DNA]</scope>
    <source>
        <strain evidence="1">Clone GOH B32 T37-40</strain>
    </source>
</reference>
<dbReference type="EMBL" id="JAJFAZ020000005">
    <property type="protein sequence ID" value="KAI5328169.1"/>
    <property type="molecule type" value="Genomic_DNA"/>
</dbReference>
<evidence type="ECO:0008006" key="3">
    <source>
        <dbReference type="Google" id="ProtNLM"/>
    </source>
</evidence>
<sequence length="80" mass="8916">MMIVATDYFTIWIKAEALSSTKEADLAAHSRWLSTMAHSSLASRSPPFFAKYKIKQHLSTPRYPQGNGQAEASNKVILDC</sequence>
<dbReference type="InterPro" id="IPR012337">
    <property type="entry name" value="RNaseH-like_sf"/>
</dbReference>
<dbReference type="GO" id="GO:0003676">
    <property type="term" value="F:nucleic acid binding"/>
    <property type="evidence" value="ECO:0007669"/>
    <property type="project" value="InterPro"/>
</dbReference>
<dbReference type="Proteomes" id="UP001054821">
    <property type="component" value="Chromosome 5"/>
</dbReference>
<organism evidence="1 2">
    <name type="scientific">Prunus dulcis</name>
    <name type="common">Almond</name>
    <name type="synonym">Amygdalus dulcis</name>
    <dbReference type="NCBI Taxonomy" id="3755"/>
    <lineage>
        <taxon>Eukaryota</taxon>
        <taxon>Viridiplantae</taxon>
        <taxon>Streptophyta</taxon>
        <taxon>Embryophyta</taxon>
        <taxon>Tracheophyta</taxon>
        <taxon>Spermatophyta</taxon>
        <taxon>Magnoliopsida</taxon>
        <taxon>eudicotyledons</taxon>
        <taxon>Gunneridae</taxon>
        <taxon>Pentapetalae</taxon>
        <taxon>rosids</taxon>
        <taxon>fabids</taxon>
        <taxon>Rosales</taxon>
        <taxon>Rosaceae</taxon>
        <taxon>Amygdaloideae</taxon>
        <taxon>Amygdaleae</taxon>
        <taxon>Prunus</taxon>
    </lineage>
</organism>
<dbReference type="AlphaFoldDB" id="A0AAD4VN74"/>
<dbReference type="InterPro" id="IPR036397">
    <property type="entry name" value="RNaseH_sf"/>
</dbReference>
<proteinExistence type="predicted"/>
<evidence type="ECO:0000313" key="2">
    <source>
        <dbReference type="Proteomes" id="UP001054821"/>
    </source>
</evidence>
<accession>A0AAD4VN74</accession>
<comment type="caution">
    <text evidence="1">The sequence shown here is derived from an EMBL/GenBank/DDBJ whole genome shotgun (WGS) entry which is preliminary data.</text>
</comment>